<protein>
    <submittedName>
        <fullName evidence="5">GNAT family N-acetyltransferase</fullName>
    </submittedName>
</protein>
<evidence type="ECO:0000256" key="2">
    <source>
        <dbReference type="ARBA" id="ARBA00022741"/>
    </source>
</evidence>
<proteinExistence type="predicted"/>
<dbReference type="GO" id="GO:0016874">
    <property type="term" value="F:ligase activity"/>
    <property type="evidence" value="ECO:0007669"/>
    <property type="project" value="UniProtKB-KW"/>
</dbReference>
<dbReference type="SUPFAM" id="SSF55729">
    <property type="entry name" value="Acyl-CoA N-acyltransferases (Nat)"/>
    <property type="match status" value="1"/>
</dbReference>
<keyword evidence="6" id="KW-1185">Reference proteome</keyword>
<keyword evidence="1" id="KW-0436">Ligase</keyword>
<dbReference type="GO" id="GO:0005524">
    <property type="term" value="F:ATP binding"/>
    <property type="evidence" value="ECO:0007669"/>
    <property type="project" value="UniProtKB-KW"/>
</dbReference>
<dbReference type="InterPro" id="IPR051538">
    <property type="entry name" value="Acyl-CoA_Synth/Transferase"/>
</dbReference>
<dbReference type="GO" id="GO:0016747">
    <property type="term" value="F:acyltransferase activity, transferring groups other than amino-acyl groups"/>
    <property type="evidence" value="ECO:0007669"/>
    <property type="project" value="InterPro"/>
</dbReference>
<dbReference type="Gene3D" id="3.40.50.261">
    <property type="entry name" value="Succinyl-CoA synthetase domains"/>
    <property type="match status" value="2"/>
</dbReference>
<keyword evidence="2" id="KW-0547">Nucleotide-binding</keyword>
<evidence type="ECO:0000259" key="4">
    <source>
        <dbReference type="PROSITE" id="PS51186"/>
    </source>
</evidence>
<evidence type="ECO:0000313" key="5">
    <source>
        <dbReference type="EMBL" id="OZI27470.1"/>
    </source>
</evidence>
<dbReference type="AlphaFoldDB" id="A0A261RS74"/>
<evidence type="ECO:0000256" key="1">
    <source>
        <dbReference type="ARBA" id="ARBA00022598"/>
    </source>
</evidence>
<reference evidence="6" key="1">
    <citation type="submission" date="2017-05" db="EMBL/GenBank/DDBJ databases">
        <title>Complete and WGS of Bordetella genogroups.</title>
        <authorList>
            <person name="Spilker T."/>
            <person name="Lipuma J."/>
        </authorList>
    </citation>
    <scope>NUCLEOTIDE SEQUENCE [LARGE SCALE GENOMIC DNA]</scope>
    <source>
        <strain evidence="6">AU18089</strain>
    </source>
</reference>
<keyword evidence="3" id="KW-0067">ATP-binding</keyword>
<dbReference type="InterPro" id="IPR000182">
    <property type="entry name" value="GNAT_dom"/>
</dbReference>
<dbReference type="Pfam" id="PF13549">
    <property type="entry name" value="ATP-grasp_5"/>
    <property type="match status" value="1"/>
</dbReference>
<sequence>MLRHALAPLFEPRSLLIVADRLLPLADTLPAALRGRTTRIDAAVGVAPELPSACEGLADGQRPDLAIVCVSPAVLPETLRRLAPLRPHAAIVLPHELPDPYPGGTLALCRTWAQETGCALLGPRAFGAQRPHAGLNLSQHPALARPGRVALVAQSRSITAAVMDWAEDVHIGFSTAVSLGDEAVVGLAQVLDFLASDPRTDSIVLYLEEPGATREFMSALRAAASIKPVIVLKAGRDGPPGSDATLDAALRRAGAVRVRYFVQLFSAVKVLGYKRRPRGRRVALLSNGSGPPQLALDLIGPDAAVLKAELAPATRRALAGLLEPDAATDNPVITYVPLTPERVRVALECLIDDSGVDGVLVLLAPDALADMPAVARQLAELTPKASKPVVSCFMGDAGMRPLRRMLDDAGTPAFRTPESAADAFGVLATHYYNQQLLLQTLPPEPPSRLPDIARARTIVERARAQGRVDLSASECRSLLDAFYVPLRDVPPGVLPGEPESRPMAIRVRRDPRFGPVIQFGAGGPDAVLASGTDRGMDLPPLNSFLARQLIERSRAWRRVFAPKLTGAAAEAVQQALVQVSELISELPDVETLDIDPLYAGETLLRAAELRVTLCAQPGCATPQASGYPHMAIHPYPARLVRARQFDDGTEWVIRPIRPEDAQSLQEFIRGLSEQSRYMRFVSMMRELTPRMVARYTQIDYHRELALVATTQVPNPANRGHPREVIIGFAHYLRNADGRGAEYALVIGDEWQRRRLGGQLMQALIDAAREQGLEYIDGLVLANNRPMLTLMTRLGFTNDPDPEDPTMRRVWLPLASAQTGRAGA</sequence>
<dbReference type="PANTHER" id="PTHR43334">
    <property type="entry name" value="ACETATE--COA LIGASE [ADP-FORMING]"/>
    <property type="match status" value="1"/>
</dbReference>
<gene>
    <name evidence="5" type="ORF">CAL19_01690</name>
</gene>
<feature type="domain" description="N-acetyltransferase" evidence="4">
    <location>
        <begin position="651"/>
        <end position="814"/>
    </location>
</feature>
<dbReference type="InterPro" id="IPR016181">
    <property type="entry name" value="Acyl_CoA_acyltransferase"/>
</dbReference>
<organism evidence="5 6">
    <name type="scientific">Bordetella genomosp. 7</name>
    <dbReference type="NCBI Taxonomy" id="1416805"/>
    <lineage>
        <taxon>Bacteria</taxon>
        <taxon>Pseudomonadati</taxon>
        <taxon>Pseudomonadota</taxon>
        <taxon>Betaproteobacteria</taxon>
        <taxon>Burkholderiales</taxon>
        <taxon>Alcaligenaceae</taxon>
        <taxon>Bordetella</taxon>
    </lineage>
</organism>
<dbReference type="EMBL" id="NEVK01000001">
    <property type="protein sequence ID" value="OZI27470.1"/>
    <property type="molecule type" value="Genomic_DNA"/>
</dbReference>
<dbReference type="SUPFAM" id="SSF52210">
    <property type="entry name" value="Succinyl-CoA synthetase domains"/>
    <property type="match status" value="2"/>
</dbReference>
<dbReference type="RefSeq" id="WP_094795836.1">
    <property type="nucleotide sequence ID" value="NZ_NEVK01000001.1"/>
</dbReference>
<keyword evidence="5" id="KW-0808">Transferase</keyword>
<dbReference type="InterPro" id="IPR016102">
    <property type="entry name" value="Succinyl-CoA_synth-like"/>
</dbReference>
<dbReference type="Proteomes" id="UP000216947">
    <property type="component" value="Unassembled WGS sequence"/>
</dbReference>
<accession>A0A261RS74</accession>
<dbReference type="InterPro" id="IPR032875">
    <property type="entry name" value="Succ_CoA_lig_flav_dom"/>
</dbReference>
<comment type="caution">
    <text evidence="5">The sequence shown here is derived from an EMBL/GenBank/DDBJ whole genome shotgun (WGS) entry which is preliminary data.</text>
</comment>
<dbReference type="Gene3D" id="3.40.630.30">
    <property type="match status" value="1"/>
</dbReference>
<dbReference type="Pfam" id="PF00583">
    <property type="entry name" value="Acetyltransf_1"/>
    <property type="match status" value="1"/>
</dbReference>
<name>A0A261RS74_9BORD</name>
<evidence type="ECO:0000313" key="6">
    <source>
        <dbReference type="Proteomes" id="UP000216947"/>
    </source>
</evidence>
<dbReference type="PANTHER" id="PTHR43334:SF1">
    <property type="entry name" value="3-HYDROXYPROPIONATE--COA LIGASE [ADP-FORMING]"/>
    <property type="match status" value="1"/>
</dbReference>
<dbReference type="Gene3D" id="3.30.470.20">
    <property type="entry name" value="ATP-grasp fold, B domain"/>
    <property type="match status" value="1"/>
</dbReference>
<dbReference type="PROSITE" id="PS51186">
    <property type="entry name" value="GNAT"/>
    <property type="match status" value="1"/>
</dbReference>
<dbReference type="CDD" id="cd04301">
    <property type="entry name" value="NAT_SF"/>
    <property type="match status" value="1"/>
</dbReference>
<dbReference type="Pfam" id="PF13607">
    <property type="entry name" value="Succ_CoA_lig"/>
    <property type="match status" value="1"/>
</dbReference>
<evidence type="ECO:0000256" key="3">
    <source>
        <dbReference type="ARBA" id="ARBA00022840"/>
    </source>
</evidence>